<sequence length="875" mass="89743">MMVPTGAMAAPAPLELQGERGPSQQELSGLDQDLVDAEVKMPENAPARKAFLKRRHGRLASQRVARVPLESRLFEPGRGLKRARRPHQLARSSEKDGPSLPAVGQTSAQGGHTAWKESKGEHGGTTSAWTGSPSNVQVDSISDAQRVALPRAGTHKLQLALQAAAAGRRAPAAYTEAARTAARLEAGTLALQLVTWKQGGAASPEGRHGGASQAGRQRPSWDDRFWKAPSSVSSLMVPGVVSGQWLRKTAVDASVGASGRRGSKRPGPETGRAPVANPASSAAFSKMALAAAIASRDFARRARSPEGGHDHGVISAPRGQPFLAHSPPSRTIPVSSSGADGAPQGLPSGAAGVKGMMSGAPRGGWKQGDPIGSQERSAQRRPDALAPGLNEPSKVLGQPRSERWGKVNVQTTLPARERSTAHPGEASLVGSMASESVRSPSEQGLPAGGKEGAPLSALLRRAGGLGAVLAAAAYEVDQEARHFVEAIRRQRGSAAGRGAGGRPEHSGSTAQVELRALQAEMARETALAEGLARLTDSLTQRGLRSGIAHLQQHLARAGTGAEGGDVRSRLRQVAEAQLDTAKEGEGAARVDSSKASTRMLHSERTEAVQAGPTGARPGGAVEGQGRGSSGEEARGGCPADGSPRGRPAHGQGQVAGRAEGQAGPSGEAGQGPSEGERGPEPAVATSVGPPSARQPAALFLRQLRAVEALEDSLRVKWLTDPLLHPGQDGSTPLEAQCGASWPTKTCQIGRGDAAEPRPELGSLTRATSDGFCRSTLPTMQRGTAAPSEAALVGHGGLTDGQAAQQPGAPAVGGAPRGAVVGAGLGALLEVSAEQLLAWCSAAVDDLVDSEFRTPPATPASTRDARHSPLVRSCAA</sequence>
<name>A0A1Y1IH28_KLENI</name>
<feature type="region of interest" description="Disordered" evidence="1">
    <location>
        <begin position="251"/>
        <end position="277"/>
    </location>
</feature>
<dbReference type="AlphaFoldDB" id="A0A1Y1IH28"/>
<accession>A0A1Y1IH28</accession>
<feature type="region of interest" description="Disordered" evidence="1">
    <location>
        <begin position="77"/>
        <end position="136"/>
    </location>
</feature>
<feature type="region of interest" description="Disordered" evidence="1">
    <location>
        <begin position="748"/>
        <end position="768"/>
    </location>
</feature>
<feature type="compositionally biased region" description="Basic and acidic residues" evidence="1">
    <location>
        <begin position="301"/>
        <end position="312"/>
    </location>
</feature>
<gene>
    <name evidence="2" type="ORF">KFL_004590110</name>
</gene>
<reference evidence="2 3" key="1">
    <citation type="journal article" date="2014" name="Nat. Commun.">
        <title>Klebsormidium flaccidum genome reveals primary factors for plant terrestrial adaptation.</title>
        <authorList>
            <person name="Hori K."/>
            <person name="Maruyama F."/>
            <person name="Fujisawa T."/>
            <person name="Togashi T."/>
            <person name="Yamamoto N."/>
            <person name="Seo M."/>
            <person name="Sato S."/>
            <person name="Yamada T."/>
            <person name="Mori H."/>
            <person name="Tajima N."/>
            <person name="Moriyama T."/>
            <person name="Ikeuchi M."/>
            <person name="Watanabe M."/>
            <person name="Wada H."/>
            <person name="Kobayashi K."/>
            <person name="Saito M."/>
            <person name="Masuda T."/>
            <person name="Sasaki-Sekimoto Y."/>
            <person name="Mashiguchi K."/>
            <person name="Awai K."/>
            <person name="Shimojima M."/>
            <person name="Masuda S."/>
            <person name="Iwai M."/>
            <person name="Nobusawa T."/>
            <person name="Narise T."/>
            <person name="Kondo S."/>
            <person name="Saito H."/>
            <person name="Sato R."/>
            <person name="Murakawa M."/>
            <person name="Ihara Y."/>
            <person name="Oshima-Yamada Y."/>
            <person name="Ohtaka K."/>
            <person name="Satoh M."/>
            <person name="Sonobe K."/>
            <person name="Ishii M."/>
            <person name="Ohtani R."/>
            <person name="Kanamori-Sato M."/>
            <person name="Honoki R."/>
            <person name="Miyazaki D."/>
            <person name="Mochizuki H."/>
            <person name="Umetsu J."/>
            <person name="Higashi K."/>
            <person name="Shibata D."/>
            <person name="Kamiya Y."/>
            <person name="Sato N."/>
            <person name="Nakamura Y."/>
            <person name="Tabata S."/>
            <person name="Ida S."/>
            <person name="Kurokawa K."/>
            <person name="Ohta H."/>
        </authorList>
    </citation>
    <scope>NUCLEOTIDE SEQUENCE [LARGE SCALE GENOMIC DNA]</scope>
    <source>
        <strain evidence="2 3">NIES-2285</strain>
    </source>
</reference>
<dbReference type="EMBL" id="DF237408">
    <property type="protein sequence ID" value="GAQ88789.1"/>
    <property type="molecule type" value="Genomic_DNA"/>
</dbReference>
<feature type="compositionally biased region" description="Gly residues" evidence="1">
    <location>
        <begin position="616"/>
        <end position="628"/>
    </location>
</feature>
<feature type="compositionally biased region" description="Polar residues" evidence="1">
    <location>
        <begin position="328"/>
        <end position="338"/>
    </location>
</feature>
<evidence type="ECO:0000256" key="1">
    <source>
        <dbReference type="SAM" id="MobiDB-lite"/>
    </source>
</evidence>
<dbReference type="Proteomes" id="UP000054558">
    <property type="component" value="Unassembled WGS sequence"/>
</dbReference>
<organism evidence="2 3">
    <name type="scientific">Klebsormidium nitens</name>
    <name type="common">Green alga</name>
    <name type="synonym">Ulothrix nitens</name>
    <dbReference type="NCBI Taxonomy" id="105231"/>
    <lineage>
        <taxon>Eukaryota</taxon>
        <taxon>Viridiplantae</taxon>
        <taxon>Streptophyta</taxon>
        <taxon>Klebsormidiophyceae</taxon>
        <taxon>Klebsormidiales</taxon>
        <taxon>Klebsormidiaceae</taxon>
        <taxon>Klebsormidium</taxon>
    </lineage>
</organism>
<proteinExistence type="predicted"/>
<keyword evidence="3" id="KW-1185">Reference proteome</keyword>
<feature type="region of interest" description="Disordered" evidence="1">
    <location>
        <begin position="578"/>
        <end position="691"/>
    </location>
</feature>
<protein>
    <submittedName>
        <fullName evidence="2">Uncharacterized protein</fullName>
    </submittedName>
</protein>
<feature type="region of interest" description="Disordered" evidence="1">
    <location>
        <begin position="852"/>
        <end position="875"/>
    </location>
</feature>
<feature type="region of interest" description="Disordered" evidence="1">
    <location>
        <begin position="1"/>
        <end position="32"/>
    </location>
</feature>
<feature type="compositionally biased region" description="Basic and acidic residues" evidence="1">
    <location>
        <begin position="580"/>
        <end position="592"/>
    </location>
</feature>
<feature type="region of interest" description="Disordered" evidence="1">
    <location>
        <begin position="200"/>
        <end position="224"/>
    </location>
</feature>
<feature type="compositionally biased region" description="Polar residues" evidence="1">
    <location>
        <begin position="124"/>
        <end position="136"/>
    </location>
</feature>
<dbReference type="OMA" id="AFHECLP"/>
<evidence type="ECO:0000313" key="3">
    <source>
        <dbReference type="Proteomes" id="UP000054558"/>
    </source>
</evidence>
<feature type="compositionally biased region" description="Basic residues" evidence="1">
    <location>
        <begin position="79"/>
        <end position="88"/>
    </location>
</feature>
<evidence type="ECO:0000313" key="2">
    <source>
        <dbReference type="EMBL" id="GAQ88789.1"/>
    </source>
</evidence>
<feature type="region of interest" description="Disordered" evidence="1">
    <location>
        <begin position="301"/>
        <end position="400"/>
    </location>
</feature>